<protein>
    <recommendedName>
        <fullName evidence="13">Protein FAM13A</fullName>
    </recommendedName>
</protein>
<dbReference type="InterPro" id="IPR033116">
    <property type="entry name" value="TRYPSIN_SER"/>
</dbReference>
<dbReference type="Pfam" id="PF00431">
    <property type="entry name" value="CUB"/>
    <property type="match status" value="6"/>
</dbReference>
<feature type="region of interest" description="Disordered" evidence="6">
    <location>
        <begin position="1404"/>
        <end position="1453"/>
    </location>
</feature>
<dbReference type="Gene3D" id="2.40.10.10">
    <property type="entry name" value="Trypsin-like serine proteases"/>
    <property type="match status" value="1"/>
</dbReference>
<dbReference type="InterPro" id="IPR039102">
    <property type="entry name" value="FAM13"/>
</dbReference>
<feature type="domain" description="Rho-GAP" evidence="9">
    <location>
        <begin position="964"/>
        <end position="1151"/>
    </location>
</feature>
<dbReference type="Gene3D" id="1.10.555.10">
    <property type="entry name" value="Rho GTPase activation protein"/>
    <property type="match status" value="1"/>
</dbReference>
<dbReference type="FunFam" id="2.60.120.290:FF:000005">
    <property type="entry name" value="Procollagen C-endopeptidase enhancer 1"/>
    <property type="match status" value="3"/>
</dbReference>
<feature type="region of interest" description="Disordered" evidence="6">
    <location>
        <begin position="214"/>
        <end position="237"/>
    </location>
</feature>
<evidence type="ECO:0000256" key="5">
    <source>
        <dbReference type="SAM" id="Coils"/>
    </source>
</evidence>
<dbReference type="InterPro" id="IPR001254">
    <property type="entry name" value="Trypsin_dom"/>
</dbReference>
<evidence type="ECO:0000256" key="6">
    <source>
        <dbReference type="SAM" id="MobiDB-lite"/>
    </source>
</evidence>
<dbReference type="GO" id="GO:0007165">
    <property type="term" value="P:signal transduction"/>
    <property type="evidence" value="ECO:0007669"/>
    <property type="project" value="InterPro"/>
</dbReference>
<evidence type="ECO:0000313" key="12">
    <source>
        <dbReference type="Proteomes" id="UP001221898"/>
    </source>
</evidence>
<feature type="domain" description="CUB" evidence="8">
    <location>
        <begin position="354"/>
        <end position="401"/>
    </location>
</feature>
<evidence type="ECO:0000313" key="11">
    <source>
        <dbReference type="EMBL" id="KAJ8388268.1"/>
    </source>
</evidence>
<dbReference type="CDD" id="cd00190">
    <property type="entry name" value="Tryp_SPc"/>
    <property type="match status" value="1"/>
</dbReference>
<keyword evidence="7" id="KW-0472">Membrane</keyword>
<dbReference type="InterPro" id="IPR035914">
    <property type="entry name" value="Sperma_CUB_dom_sf"/>
</dbReference>
<feature type="domain" description="CUB" evidence="8">
    <location>
        <begin position="705"/>
        <end position="815"/>
    </location>
</feature>
<feature type="compositionally biased region" description="Basic and acidic residues" evidence="6">
    <location>
        <begin position="1730"/>
        <end position="1746"/>
    </location>
</feature>
<keyword evidence="7" id="KW-0812">Transmembrane</keyword>
<proteinExistence type="inferred from homology"/>
<evidence type="ECO:0000256" key="2">
    <source>
        <dbReference type="ARBA" id="ARBA00023157"/>
    </source>
</evidence>
<dbReference type="PROSITE" id="PS01180">
    <property type="entry name" value="CUB"/>
    <property type="match status" value="6"/>
</dbReference>
<dbReference type="PROSITE" id="PS00134">
    <property type="entry name" value="TRYPSIN_HIS"/>
    <property type="match status" value="1"/>
</dbReference>
<evidence type="ECO:0000259" key="9">
    <source>
        <dbReference type="PROSITE" id="PS50238"/>
    </source>
</evidence>
<dbReference type="PROSITE" id="PS50240">
    <property type="entry name" value="TRYPSIN_DOM"/>
    <property type="match status" value="1"/>
</dbReference>
<comment type="similarity">
    <text evidence="1">Belongs to the FAM13 family.</text>
</comment>
<feature type="domain" description="CUB" evidence="8">
    <location>
        <begin position="243"/>
        <end position="354"/>
    </location>
</feature>
<feature type="transmembrane region" description="Helical" evidence="7">
    <location>
        <begin position="20"/>
        <end position="39"/>
    </location>
</feature>
<feature type="compositionally biased region" description="Polar residues" evidence="6">
    <location>
        <begin position="1718"/>
        <end position="1728"/>
    </location>
</feature>
<accession>A0AAD7RPX5</accession>
<keyword evidence="5" id="KW-0175">Coiled coil</keyword>
<keyword evidence="2 3" id="KW-1015">Disulfide bond</keyword>
<feature type="compositionally biased region" description="Basic and acidic residues" evidence="6">
    <location>
        <begin position="1435"/>
        <end position="1453"/>
    </location>
</feature>
<dbReference type="PROSITE" id="PS00135">
    <property type="entry name" value="TRYPSIN_SER"/>
    <property type="match status" value="1"/>
</dbReference>
<dbReference type="Gene3D" id="2.60.120.290">
    <property type="entry name" value="Spermadhesin, CUB domain"/>
    <property type="match status" value="6"/>
</dbReference>
<dbReference type="GO" id="GO:0006508">
    <property type="term" value="P:proteolysis"/>
    <property type="evidence" value="ECO:0007669"/>
    <property type="project" value="UniProtKB-KW"/>
</dbReference>
<dbReference type="SMART" id="SM00042">
    <property type="entry name" value="CUB"/>
    <property type="match status" value="4"/>
</dbReference>
<keyword evidence="7" id="KW-1133">Transmembrane helix</keyword>
<comment type="caution">
    <text evidence="3">Lacks conserved residue(s) required for the propagation of feature annotation.</text>
</comment>
<evidence type="ECO:0000256" key="7">
    <source>
        <dbReference type="SAM" id="Phobius"/>
    </source>
</evidence>
<feature type="region of interest" description="Disordered" evidence="6">
    <location>
        <begin position="1203"/>
        <end position="1255"/>
    </location>
</feature>
<evidence type="ECO:0008006" key="13">
    <source>
        <dbReference type="Google" id="ProtNLM"/>
    </source>
</evidence>
<dbReference type="PANTHER" id="PTHR15904">
    <property type="entry name" value="FAM13"/>
    <property type="match status" value="1"/>
</dbReference>
<dbReference type="InterPro" id="IPR018114">
    <property type="entry name" value="TRYPSIN_HIS"/>
</dbReference>
<dbReference type="SUPFAM" id="SSF49854">
    <property type="entry name" value="Spermadhesin, CUB domain"/>
    <property type="match status" value="6"/>
</dbReference>
<keyword evidence="4" id="KW-0378">Hydrolase</keyword>
<dbReference type="CDD" id="cd00041">
    <property type="entry name" value="CUB"/>
    <property type="match status" value="5"/>
</dbReference>
<feature type="compositionally biased region" description="Low complexity" evidence="6">
    <location>
        <begin position="214"/>
        <end position="236"/>
    </location>
</feature>
<evidence type="ECO:0000259" key="10">
    <source>
        <dbReference type="PROSITE" id="PS50240"/>
    </source>
</evidence>
<dbReference type="SMART" id="SM00020">
    <property type="entry name" value="Tryp_SPc"/>
    <property type="match status" value="1"/>
</dbReference>
<sequence length="1994" mass="223265">MEEECARRHRRSFTTLEKCLIFLFVAVTGVCIGLVIVYVKEHNESTGGNSGGGKFCGHSKPKPFVSLGNSLVVYFDTNDRGTDKGFKARYTAVAPESTAEISGAGGHLQGNHGEIQSPGFPVQNYKDGVLYQWRITVPVGEQIRLTFSAFDLVPEGCRDYVDVYDSAHLGHFCGGKIPGQVVSSGNTMVIRFKTDASLNGAGFHASYTLESTIPTPSTTTARPTVTTGKPTVSTTPAPVDSGCGTNGVLNGRKGVIQSKGFPQSYPANLRCAWNITVTEGFLATLQVTDIALVGEAGNCGNDVLQVSDTLQSLGKHCGYVLPPTIVSSDNKLSVSFQTDSRLADHGFFARWEAVYPEDIGGPYCGSKIPKVIQTTKNSLLMRFHADFFTEAKGFRAYWTTDPSQPAPTEPPKPPNPWDDIPIDWPSTCGTPAIPPLVNTRIVNGEPAKPHSWPWQVSMQVWPASQQQPKFFHTCGGTLIHKNWVLTAAHCFINYADELQRWRMCFGKHNLTVTEPNEQCLSVLGIYRHEGFKYPQMPTVEFDIALVRLDGEVNPTNEVSFACRPPLEEVLPGGKKCYATGWGDETGNSTNAKVAETLNQVDLPVVPFDTCKRMDYWWFQVKPSMICCGYNKPDELKSVCQGDSGGPLVCQANALSPWEVHGITSFGPIGCIMDKKPSVFTRTSAYIPWIEQVIRKNIYNLKISGCGGAKDLTGPGGNLSSMGHPLSYSNSAHCHWNIKAPAGKLIHLHFQRFSLEDSQLCMNDNLAVSDHIGSLGTHCGSSVPSDLVSTSDTLTVQFSSNGRVVDTGFLASWIAIDPTDIPSVAQCGGHFGSEQGEIVSPGWPNSDYPALKACSWQITVEPTQKIHINFTDFHLQAQNVLELCNDHAVFPQWADVWCVLGDPLSGPWDQERRPSPQTLPESMGAGALTICHNRAAVQIKEDMKRMMQLPLMKTKACGGRKVFGVSLLELGEAGLLRDRVPLVLSSMMEFLSEHALQQEGLFRVNGNVRAVEVLRQRFESGEEVDLLQEGDACTVASLLKQFLRDLPEGLITATVQTSLLQLHQECGEVQSRAVREILQQLPEVHYSLLKYLCFFLTQVEKHHLHNRMTTHNLATVFGPNIFHVSPGFEGMNEQNMCNKILAKLIQNYSTIFESDANTEHPKEILSEVITVKETHMNKVEVKSPCKPAAKLLIPRNKKPQVENVYPAEESTTEIFTSTPRKNKATRSTRPENLDPVEESTTEIRTSTSRKQKAPRNTQYENLDPMEELATENLTCTPRKKKVKKVRSEVIRAIPQPAQSKSVPHLRAQVPKAWNPENMDLSNDEVTAVRITESLSSLQEDERPISPFYLSSPLSSAHWKADSAHFLERTIQLTVEQHLFYAQTGLGSHGSGSADLSPIIAVTTKQRCPPQRDQHEMQKHKDTDSINKENIPSTAGRLEDRNGISPEGERRYSMSDHNQDSLTMRAHRHDNQDPLTECFCESRVQNKKAGIDYMESASERRDHPTEKESGLFPQQSLAMKIQEVPGGREQGRAPRMGDVEGCEELAALTEHSSWGEPVPADWSWQRENMDHEEARLSPHVEGRPIQQLLEEDSNPMLSPRFYGYGHCQQYLDDTEVPPSPPNAHSFMSRRRSSSLGSCEEERVELTSAQLSKKIHYLKKKIRRFEERFEEERKYRPSHSDKATNPEVLRWMNELSKLRKELKEHKLLKSEEDLPPLPRPRSNTLPKSFGSQLDRKDQEKAERVEKAEKVAVPPVESTLDAVQKKLQEKREEVGRPEDIKDMTREQIGAEKVALQKALLYYENIHGRPVTKTERQIMKPLYDRYRLVKQILCRASTIPIIGSPSSKRRGLLLQPIIEGEPALFFDEIKEEEEGSEDDGDLQTQISGTFRPELSMLGFSLPSDELLPSKNSTDTRLSNLHSATMQELVEQLQEAREEKKRIRNNLREFEDEFFRQNGRNVQKEERSPLAEEYNEYKHIKAKLRLLEVLINKRDSSKFI</sequence>
<feature type="disulfide bond" evidence="3">
    <location>
        <begin position="826"/>
        <end position="853"/>
    </location>
</feature>
<feature type="compositionally biased region" description="Basic and acidic residues" evidence="6">
    <location>
        <begin position="1408"/>
        <end position="1425"/>
    </location>
</feature>
<dbReference type="InterPro" id="IPR001314">
    <property type="entry name" value="Peptidase_S1A"/>
</dbReference>
<dbReference type="Pfam" id="PF00620">
    <property type="entry name" value="RhoGAP"/>
    <property type="match status" value="1"/>
</dbReference>
<keyword evidence="4" id="KW-0720">Serine protease</keyword>
<dbReference type="InterPro" id="IPR008936">
    <property type="entry name" value="Rho_GTPase_activation_prot"/>
</dbReference>
<dbReference type="GO" id="GO:0004252">
    <property type="term" value="F:serine-type endopeptidase activity"/>
    <property type="evidence" value="ECO:0007669"/>
    <property type="project" value="InterPro"/>
</dbReference>
<gene>
    <name evidence="11" type="ORF">AAFF_G00135290</name>
</gene>
<dbReference type="SMART" id="SM00324">
    <property type="entry name" value="RhoGAP"/>
    <property type="match status" value="1"/>
</dbReference>
<dbReference type="PROSITE" id="PS50238">
    <property type="entry name" value="RHOGAP"/>
    <property type="match status" value="1"/>
</dbReference>
<dbReference type="FunFam" id="2.40.10.10:FF:000165">
    <property type="entry name" value="Trypsin-like serine protease"/>
    <property type="match status" value="1"/>
</dbReference>
<dbReference type="Pfam" id="PF26116">
    <property type="entry name" value="FAM13A"/>
    <property type="match status" value="1"/>
</dbReference>
<feature type="domain" description="Peptidase S1" evidence="10">
    <location>
        <begin position="441"/>
        <end position="694"/>
    </location>
</feature>
<feature type="domain" description="CUB" evidence="8">
    <location>
        <begin position="826"/>
        <end position="888"/>
    </location>
</feature>
<reference evidence="11" key="1">
    <citation type="journal article" date="2023" name="Science">
        <title>Genome structures resolve the early diversification of teleost fishes.</title>
        <authorList>
            <person name="Parey E."/>
            <person name="Louis A."/>
            <person name="Montfort J."/>
            <person name="Bouchez O."/>
            <person name="Roques C."/>
            <person name="Iampietro C."/>
            <person name="Lluch J."/>
            <person name="Castinel A."/>
            <person name="Donnadieu C."/>
            <person name="Desvignes T."/>
            <person name="Floi Bucao C."/>
            <person name="Jouanno E."/>
            <person name="Wen M."/>
            <person name="Mejri S."/>
            <person name="Dirks R."/>
            <person name="Jansen H."/>
            <person name="Henkel C."/>
            <person name="Chen W.J."/>
            <person name="Zahm M."/>
            <person name="Cabau C."/>
            <person name="Klopp C."/>
            <person name="Thompson A.W."/>
            <person name="Robinson-Rechavi M."/>
            <person name="Braasch I."/>
            <person name="Lecointre G."/>
            <person name="Bobe J."/>
            <person name="Postlethwait J.H."/>
            <person name="Berthelot C."/>
            <person name="Roest Crollius H."/>
            <person name="Guiguen Y."/>
        </authorList>
    </citation>
    <scope>NUCLEOTIDE SEQUENCE</scope>
    <source>
        <strain evidence="11">NC1722</strain>
    </source>
</reference>
<dbReference type="InterPro" id="IPR000198">
    <property type="entry name" value="RhoGAP_dom"/>
</dbReference>
<evidence type="ECO:0000256" key="4">
    <source>
        <dbReference type="RuleBase" id="RU363034"/>
    </source>
</evidence>
<evidence type="ECO:0000259" key="8">
    <source>
        <dbReference type="PROSITE" id="PS01180"/>
    </source>
</evidence>
<feature type="coiled-coil region" evidence="5">
    <location>
        <begin position="1913"/>
        <end position="1947"/>
    </location>
</feature>
<dbReference type="Proteomes" id="UP001221898">
    <property type="component" value="Unassembled WGS sequence"/>
</dbReference>
<dbReference type="InterPro" id="IPR043504">
    <property type="entry name" value="Peptidase_S1_PA_chymotrypsin"/>
</dbReference>
<feature type="domain" description="CUB" evidence="8">
    <location>
        <begin position="40"/>
        <end position="93"/>
    </location>
</feature>
<comment type="caution">
    <text evidence="11">The sequence shown here is derived from an EMBL/GenBank/DDBJ whole genome shotgun (WGS) entry which is preliminary data.</text>
</comment>
<dbReference type="InterPro" id="IPR000859">
    <property type="entry name" value="CUB_dom"/>
</dbReference>
<organism evidence="11 12">
    <name type="scientific">Aldrovandia affinis</name>
    <dbReference type="NCBI Taxonomy" id="143900"/>
    <lineage>
        <taxon>Eukaryota</taxon>
        <taxon>Metazoa</taxon>
        <taxon>Chordata</taxon>
        <taxon>Craniata</taxon>
        <taxon>Vertebrata</taxon>
        <taxon>Euteleostomi</taxon>
        <taxon>Actinopterygii</taxon>
        <taxon>Neopterygii</taxon>
        <taxon>Teleostei</taxon>
        <taxon>Notacanthiformes</taxon>
        <taxon>Halosauridae</taxon>
        <taxon>Aldrovandia</taxon>
    </lineage>
</organism>
<keyword evidence="12" id="KW-1185">Reference proteome</keyword>
<dbReference type="SUPFAM" id="SSF50494">
    <property type="entry name" value="Trypsin-like serine proteases"/>
    <property type="match status" value="1"/>
</dbReference>
<evidence type="ECO:0000256" key="3">
    <source>
        <dbReference type="PROSITE-ProRule" id="PRU00059"/>
    </source>
</evidence>
<keyword evidence="4" id="KW-0645">Protease</keyword>
<dbReference type="SUPFAM" id="SSF48350">
    <property type="entry name" value="GTPase activation domain, GAP"/>
    <property type="match status" value="1"/>
</dbReference>
<dbReference type="Pfam" id="PF00089">
    <property type="entry name" value="Trypsin"/>
    <property type="match status" value="1"/>
</dbReference>
<dbReference type="EMBL" id="JAINUG010000197">
    <property type="protein sequence ID" value="KAJ8388268.1"/>
    <property type="molecule type" value="Genomic_DNA"/>
</dbReference>
<dbReference type="InterPro" id="IPR059029">
    <property type="entry name" value="FAM13A_dom"/>
</dbReference>
<dbReference type="PANTHER" id="PTHR15904:SF18">
    <property type="entry name" value="PROTEIN FAM13A"/>
    <property type="match status" value="1"/>
</dbReference>
<dbReference type="PRINTS" id="PR00722">
    <property type="entry name" value="CHYMOTRYPSIN"/>
</dbReference>
<feature type="region of interest" description="Disordered" evidence="6">
    <location>
        <begin position="1703"/>
        <end position="1747"/>
    </location>
</feature>
<evidence type="ECO:0000256" key="1">
    <source>
        <dbReference type="ARBA" id="ARBA00007549"/>
    </source>
</evidence>
<dbReference type="InterPro" id="IPR009003">
    <property type="entry name" value="Peptidase_S1_PA"/>
</dbReference>
<feature type="domain" description="CUB" evidence="8">
    <location>
        <begin position="104"/>
        <end position="210"/>
    </location>
</feature>
<name>A0AAD7RPX5_9TELE</name>